<keyword evidence="3" id="KW-1185">Reference proteome</keyword>
<proteinExistence type="predicted"/>
<evidence type="ECO:0000256" key="1">
    <source>
        <dbReference type="SAM" id="MobiDB-lite"/>
    </source>
</evidence>
<organism evidence="2 3">
    <name type="scientific">Mollisia scopiformis</name>
    <name type="common">Conifer needle endophyte fungus</name>
    <name type="synonym">Phialocephala scopiformis</name>
    <dbReference type="NCBI Taxonomy" id="149040"/>
    <lineage>
        <taxon>Eukaryota</taxon>
        <taxon>Fungi</taxon>
        <taxon>Dikarya</taxon>
        <taxon>Ascomycota</taxon>
        <taxon>Pezizomycotina</taxon>
        <taxon>Leotiomycetes</taxon>
        <taxon>Helotiales</taxon>
        <taxon>Mollisiaceae</taxon>
        <taxon>Mollisia</taxon>
    </lineage>
</organism>
<sequence>MADYGSDHAISSTDVKHPDGMLAYTSWGELEFKGHSYDKGVADYLPLLEPLKTKCGAIAKHQPKKPRGQPAMWWKAQCIFRGLNAKGSIADLQNTLRGHEDDRVCDAIVRLSEKAKKDFDVKDTKQKDHNWLNTLSEDEKAQKDPERYLKEKFKQGEKSKEIVQFRAYSTKWLHEIAKELGLECRTTREPSRSMWSAVDYLAIVGQDKEVVEKKIQSIDKESERMRREAEEERERQEKIAKDNERQKEQAREAALTKCKDWDVTGIWKIDCPSITKTYGMEGSDELSMQIFVETTSKGAQMFAKFNFEIIEGVMRVERQSVEKPIFKAKDAAKSASTSGTKRRREHDLDDQRDRYDRYNDYEDYEDEDRRSPTPEAFSLGPTNQPSAEHPTWNYRYRASETEGEIQLEEDKNLYQVTFLGPKGRTLKGTIGASLLKECSFTGVKFEPPGKEAIDIGQAWADLSEAAYNRASYSRWH</sequence>
<accession>A0A132BCQ2</accession>
<protein>
    <submittedName>
        <fullName evidence="2">Uncharacterized protein</fullName>
    </submittedName>
</protein>
<feature type="region of interest" description="Disordered" evidence="1">
    <location>
        <begin position="219"/>
        <end position="247"/>
    </location>
</feature>
<dbReference type="KEGG" id="psco:LY89DRAFT_741148"/>
<dbReference type="OrthoDB" id="4630416at2759"/>
<evidence type="ECO:0000313" key="3">
    <source>
        <dbReference type="Proteomes" id="UP000070700"/>
    </source>
</evidence>
<dbReference type="GeneID" id="28830396"/>
<dbReference type="AlphaFoldDB" id="A0A132BCQ2"/>
<feature type="compositionally biased region" description="Basic and acidic residues" evidence="1">
    <location>
        <begin position="345"/>
        <end position="360"/>
    </location>
</feature>
<reference evidence="2 3" key="1">
    <citation type="submission" date="2015-10" db="EMBL/GenBank/DDBJ databases">
        <title>Full genome of DAOMC 229536 Phialocephala scopiformis, a fungal endophyte of spruce producing the potent anti-insectan compound rugulosin.</title>
        <authorList>
            <consortium name="DOE Joint Genome Institute"/>
            <person name="Walker A.K."/>
            <person name="Frasz S.L."/>
            <person name="Seifert K.A."/>
            <person name="Miller J.D."/>
            <person name="Mondo S.J."/>
            <person name="Labutti K."/>
            <person name="Lipzen A."/>
            <person name="Dockter R."/>
            <person name="Kennedy M."/>
            <person name="Grigoriev I.V."/>
            <person name="Spatafora J.W."/>
        </authorList>
    </citation>
    <scope>NUCLEOTIDE SEQUENCE [LARGE SCALE GENOMIC DNA]</scope>
    <source>
        <strain evidence="2 3">CBS 120377</strain>
    </source>
</reference>
<gene>
    <name evidence="2" type="ORF">LY89DRAFT_741148</name>
</gene>
<feature type="region of interest" description="Disordered" evidence="1">
    <location>
        <begin position="327"/>
        <end position="390"/>
    </location>
</feature>
<dbReference type="InParanoid" id="A0A132BCQ2"/>
<dbReference type="EMBL" id="KQ947432">
    <property type="protein sequence ID" value="KUJ09437.1"/>
    <property type="molecule type" value="Genomic_DNA"/>
</dbReference>
<name>A0A132BCQ2_MOLSC</name>
<dbReference type="Proteomes" id="UP000070700">
    <property type="component" value="Unassembled WGS sequence"/>
</dbReference>
<evidence type="ECO:0000313" key="2">
    <source>
        <dbReference type="EMBL" id="KUJ09437.1"/>
    </source>
</evidence>
<dbReference type="RefSeq" id="XP_018063792.1">
    <property type="nucleotide sequence ID" value="XM_018220670.1"/>
</dbReference>